<gene>
    <name evidence="2" type="ORF">GCM10025862_20860</name>
</gene>
<sequence>MPPPGGPLGREAVAENLGGRPDDRDPPESLGEQTAHGVDVLLVQVEVELVGEVVDVQGGRDPVAVLPQLLDALGLLVVLVVDLADDLLDDVLHRDQARGAAVLVHDDREVGLVLLHLAQQVVDRLAVRHEVDRAHAALDRQRLVLGVVQQPARDVLEVEQPHDVVVVLADDRDPGEAGAQEQRHPLAQRLVLVERDHVGARHHHLARQRVTELEDRVDHLALVVLDDVALLGHVHEIPQLGLGLERPVDIPLAGGERVAEGHEQPGDRSEDAAQPHHAGRHQQAHGLGVLHAEGARRHPDQGERDDQHDRRADGEGSPQPVDVLGHRDRDQHGRERLGGDPQEGGRRHVARRVAGDLDQRRGAAPPRLGELAGVVAGHPRHGGLAEREQVGDDDGEHGADDESCGHRPARKVSSS</sequence>
<evidence type="ECO:0000313" key="3">
    <source>
        <dbReference type="Proteomes" id="UP001157109"/>
    </source>
</evidence>
<feature type="region of interest" description="Disordered" evidence="1">
    <location>
        <begin position="258"/>
        <end position="415"/>
    </location>
</feature>
<dbReference type="Proteomes" id="UP001157109">
    <property type="component" value="Unassembled WGS sequence"/>
</dbReference>
<feature type="compositionally biased region" description="Basic and acidic residues" evidence="1">
    <location>
        <begin position="293"/>
        <end position="314"/>
    </location>
</feature>
<reference evidence="3" key="1">
    <citation type="journal article" date="2019" name="Int. J. Syst. Evol. Microbiol.">
        <title>The Global Catalogue of Microorganisms (GCM) 10K type strain sequencing project: providing services to taxonomists for standard genome sequencing and annotation.</title>
        <authorList>
            <consortium name="The Broad Institute Genomics Platform"/>
            <consortium name="The Broad Institute Genome Sequencing Center for Infectious Disease"/>
            <person name="Wu L."/>
            <person name="Ma J."/>
        </authorList>
    </citation>
    <scope>NUCLEOTIDE SEQUENCE [LARGE SCALE GENOMIC DNA]</scope>
    <source>
        <strain evidence="3">NBRC 105830</strain>
    </source>
</reference>
<evidence type="ECO:0000313" key="2">
    <source>
        <dbReference type="EMBL" id="GMA20065.1"/>
    </source>
</evidence>
<organism evidence="2 3">
    <name type="scientific">Arsenicicoccus piscis</name>
    <dbReference type="NCBI Taxonomy" id="673954"/>
    <lineage>
        <taxon>Bacteria</taxon>
        <taxon>Bacillati</taxon>
        <taxon>Actinomycetota</taxon>
        <taxon>Actinomycetes</taxon>
        <taxon>Micrococcales</taxon>
        <taxon>Intrasporangiaceae</taxon>
        <taxon>Arsenicicoccus</taxon>
    </lineage>
</organism>
<feature type="region of interest" description="Disordered" evidence="1">
    <location>
        <begin position="1"/>
        <end position="32"/>
    </location>
</feature>
<feature type="compositionally biased region" description="Basic and acidic residues" evidence="1">
    <location>
        <begin position="324"/>
        <end position="346"/>
    </location>
</feature>
<evidence type="ECO:0000256" key="1">
    <source>
        <dbReference type="SAM" id="MobiDB-lite"/>
    </source>
</evidence>
<feature type="compositionally biased region" description="Basic and acidic residues" evidence="1">
    <location>
        <begin position="383"/>
        <end position="405"/>
    </location>
</feature>
<keyword evidence="3" id="KW-1185">Reference proteome</keyword>
<proteinExistence type="predicted"/>
<protein>
    <submittedName>
        <fullName evidence="2">Uncharacterized protein</fullName>
    </submittedName>
</protein>
<feature type="compositionally biased region" description="Basic and acidic residues" evidence="1">
    <location>
        <begin position="258"/>
        <end position="274"/>
    </location>
</feature>
<dbReference type="EMBL" id="BSUJ01000001">
    <property type="protein sequence ID" value="GMA20065.1"/>
    <property type="molecule type" value="Genomic_DNA"/>
</dbReference>
<accession>A0ABQ6HNN6</accession>
<name>A0ABQ6HNN6_9MICO</name>
<comment type="caution">
    <text evidence="2">The sequence shown here is derived from an EMBL/GenBank/DDBJ whole genome shotgun (WGS) entry which is preliminary data.</text>
</comment>